<feature type="transmembrane region" description="Helical" evidence="6">
    <location>
        <begin position="210"/>
        <end position="229"/>
    </location>
</feature>
<evidence type="ECO:0000256" key="4">
    <source>
        <dbReference type="ARBA" id="ARBA00022989"/>
    </source>
</evidence>
<protein>
    <submittedName>
        <fullName evidence="7">ABC transporter permease</fullName>
    </submittedName>
</protein>
<feature type="transmembrane region" description="Helical" evidence="6">
    <location>
        <begin position="88"/>
        <end position="106"/>
    </location>
</feature>
<proteinExistence type="predicted"/>
<feature type="transmembrane region" description="Helical" evidence="6">
    <location>
        <begin position="338"/>
        <end position="357"/>
    </location>
</feature>
<evidence type="ECO:0000313" key="8">
    <source>
        <dbReference type="Proteomes" id="UP001163687"/>
    </source>
</evidence>
<organism evidence="7 8">
    <name type="scientific">Caldinitratiruptor microaerophilus</name>
    <dbReference type="NCBI Taxonomy" id="671077"/>
    <lineage>
        <taxon>Bacteria</taxon>
        <taxon>Bacillati</taxon>
        <taxon>Bacillota</taxon>
        <taxon>Clostridia</taxon>
        <taxon>Eubacteriales</taxon>
        <taxon>Symbiobacteriaceae</taxon>
        <taxon>Caldinitratiruptor</taxon>
    </lineage>
</organism>
<feature type="transmembrane region" description="Helical" evidence="6">
    <location>
        <begin position="112"/>
        <end position="133"/>
    </location>
</feature>
<dbReference type="KEGG" id="cmic:caldi_07990"/>
<feature type="transmembrane region" description="Helical" evidence="6">
    <location>
        <begin position="142"/>
        <end position="161"/>
    </location>
</feature>
<comment type="subcellular location">
    <subcellularLocation>
        <location evidence="1">Cell membrane</location>
        <topology evidence="1">Multi-pass membrane protein</topology>
    </subcellularLocation>
</comment>
<dbReference type="PANTHER" id="PTHR47089:SF1">
    <property type="entry name" value="GUANOSINE ABC TRANSPORTER PERMEASE PROTEIN NUPP"/>
    <property type="match status" value="1"/>
</dbReference>
<dbReference type="InterPro" id="IPR001851">
    <property type="entry name" value="ABC_transp_permease"/>
</dbReference>
<evidence type="ECO:0000313" key="7">
    <source>
        <dbReference type="EMBL" id="BDG59709.1"/>
    </source>
</evidence>
<dbReference type="Pfam" id="PF02653">
    <property type="entry name" value="BPD_transp_2"/>
    <property type="match status" value="1"/>
</dbReference>
<dbReference type="PANTHER" id="PTHR47089">
    <property type="entry name" value="ABC TRANSPORTER, PERMEASE PROTEIN"/>
    <property type="match status" value="1"/>
</dbReference>
<evidence type="ECO:0000256" key="1">
    <source>
        <dbReference type="ARBA" id="ARBA00004651"/>
    </source>
</evidence>
<gene>
    <name evidence="7" type="ORF">caldi_07990</name>
</gene>
<keyword evidence="5 6" id="KW-0472">Membrane</keyword>
<reference evidence="7" key="1">
    <citation type="submission" date="2022-03" db="EMBL/GenBank/DDBJ databases">
        <title>Complete genome sequence of Caldinitratiruptor microaerophilus.</title>
        <authorList>
            <person name="Mukaiyama R."/>
            <person name="Nishiyama T."/>
            <person name="Ueda K."/>
        </authorList>
    </citation>
    <scope>NUCLEOTIDE SEQUENCE</scope>
    <source>
        <strain evidence="7">JCM 16183</strain>
    </source>
</reference>
<dbReference type="CDD" id="cd06580">
    <property type="entry name" value="TM_PBP1_transp_TpRbsC_like"/>
    <property type="match status" value="1"/>
</dbReference>
<dbReference type="GO" id="GO:0022857">
    <property type="term" value="F:transmembrane transporter activity"/>
    <property type="evidence" value="ECO:0007669"/>
    <property type="project" value="InterPro"/>
</dbReference>
<dbReference type="AlphaFoldDB" id="A0AA35CJN8"/>
<evidence type="ECO:0000256" key="6">
    <source>
        <dbReference type="SAM" id="Phobius"/>
    </source>
</evidence>
<name>A0AA35CJN8_9FIRM</name>
<feature type="transmembrane region" description="Helical" evidence="6">
    <location>
        <begin position="54"/>
        <end position="76"/>
    </location>
</feature>
<accession>A0AA35CJN8</accession>
<keyword evidence="4 6" id="KW-1133">Transmembrane helix</keyword>
<evidence type="ECO:0000256" key="5">
    <source>
        <dbReference type="ARBA" id="ARBA00023136"/>
    </source>
</evidence>
<dbReference type="GO" id="GO:0005886">
    <property type="term" value="C:plasma membrane"/>
    <property type="evidence" value="ECO:0007669"/>
    <property type="project" value="UniProtKB-SubCell"/>
</dbReference>
<evidence type="ECO:0000256" key="2">
    <source>
        <dbReference type="ARBA" id="ARBA00022475"/>
    </source>
</evidence>
<dbReference type="EMBL" id="AP025628">
    <property type="protein sequence ID" value="BDG59709.1"/>
    <property type="molecule type" value="Genomic_DNA"/>
</dbReference>
<dbReference type="Proteomes" id="UP001163687">
    <property type="component" value="Chromosome"/>
</dbReference>
<sequence length="371" mass="40124">MKTSWRLIILEALTPLVAILFASLVGSVILAGIGKNPVAVYAGMFRFSFQRFDSVAAILFRSTPLIFSGLAVALGFRAGLFNIGVEGQYFIGAMLAAWAGFGLRGLPAAVHLPLVIALGMAGGALWALLPIWLKVRRGVHEVITTIMMNYIAYSLVHYFVADLYMDRGQKLFMGLGSPQVRTPHIAESARMPTLHGLLAGLGVELPRHVYLNWFFPLALLLAVGFYYLLWRTPFGYEVRAVGLGADAAEAAGIDTRRVLLRTFLLSGAVAGLTGLSPLLSYIGYLDIDFPKNYGFNGIAVALLGKNHPLGIVLSALLFGFLDRGAEGVQALQGVPMDAIAIIQGVMVLSIVVAVELMTRYVRRQQKKEAVS</sequence>
<keyword evidence="2" id="KW-1003">Cell membrane</keyword>
<feature type="transmembrane region" description="Helical" evidence="6">
    <location>
        <begin position="12"/>
        <end position="34"/>
    </location>
</feature>
<keyword evidence="8" id="KW-1185">Reference proteome</keyword>
<keyword evidence="3 6" id="KW-0812">Transmembrane</keyword>
<feature type="transmembrane region" description="Helical" evidence="6">
    <location>
        <begin position="263"/>
        <end position="284"/>
    </location>
</feature>
<evidence type="ECO:0000256" key="3">
    <source>
        <dbReference type="ARBA" id="ARBA00022692"/>
    </source>
</evidence>
<dbReference type="RefSeq" id="WP_264843815.1">
    <property type="nucleotide sequence ID" value="NZ_AP025628.1"/>
</dbReference>